<dbReference type="AlphaFoldDB" id="A0A7W7W727"/>
<dbReference type="Pfam" id="PF07336">
    <property type="entry name" value="ABATE"/>
    <property type="match status" value="1"/>
</dbReference>
<dbReference type="InterPro" id="IPR023286">
    <property type="entry name" value="ABATE_dom_sf"/>
</dbReference>
<evidence type="ECO:0000313" key="2">
    <source>
        <dbReference type="EMBL" id="MBB4935475.1"/>
    </source>
</evidence>
<name>A0A7W7W727_9ACTN</name>
<proteinExistence type="predicted"/>
<dbReference type="RefSeq" id="WP_312885729.1">
    <property type="nucleotide sequence ID" value="NZ_JACHJT010000002.1"/>
</dbReference>
<protein>
    <submittedName>
        <fullName evidence="2">Putative RNA-binding Zn ribbon-like protein</fullName>
    </submittedName>
</protein>
<dbReference type="Gene3D" id="1.10.3300.10">
    <property type="entry name" value="Jann2411-like domain"/>
    <property type="match status" value="1"/>
</dbReference>
<keyword evidence="3" id="KW-1185">Reference proteome</keyword>
<dbReference type="Proteomes" id="UP000523007">
    <property type="component" value="Unassembled WGS sequence"/>
</dbReference>
<comment type="caution">
    <text evidence="2">The sequence shown here is derived from an EMBL/GenBank/DDBJ whole genome shotgun (WGS) entry which is preliminary data.</text>
</comment>
<feature type="domain" description="Zinc finger CGNR" evidence="1">
    <location>
        <begin position="148"/>
        <end position="189"/>
    </location>
</feature>
<organism evidence="2 3">
    <name type="scientific">Lipingzhangella halophila</name>
    <dbReference type="NCBI Taxonomy" id="1783352"/>
    <lineage>
        <taxon>Bacteria</taxon>
        <taxon>Bacillati</taxon>
        <taxon>Actinomycetota</taxon>
        <taxon>Actinomycetes</taxon>
        <taxon>Streptosporangiales</taxon>
        <taxon>Nocardiopsidaceae</taxon>
        <taxon>Lipingzhangella</taxon>
    </lineage>
</organism>
<gene>
    <name evidence="2" type="ORF">F4561_006369</name>
</gene>
<dbReference type="InterPro" id="IPR010852">
    <property type="entry name" value="ABATE"/>
</dbReference>
<dbReference type="InterPro" id="IPR021005">
    <property type="entry name" value="Znf_CGNR"/>
</dbReference>
<evidence type="ECO:0000259" key="1">
    <source>
        <dbReference type="Pfam" id="PF11706"/>
    </source>
</evidence>
<dbReference type="PANTHER" id="PTHR35525:SF3">
    <property type="entry name" value="BLL6575 PROTEIN"/>
    <property type="match status" value="1"/>
</dbReference>
<evidence type="ECO:0000313" key="3">
    <source>
        <dbReference type="Proteomes" id="UP000523007"/>
    </source>
</evidence>
<dbReference type="EMBL" id="JACHJT010000002">
    <property type="protein sequence ID" value="MBB4935475.1"/>
    <property type="molecule type" value="Genomic_DNA"/>
</dbReference>
<reference evidence="2 3" key="1">
    <citation type="submission" date="2020-08" db="EMBL/GenBank/DDBJ databases">
        <title>Sequencing the genomes of 1000 actinobacteria strains.</title>
        <authorList>
            <person name="Klenk H.-P."/>
        </authorList>
    </citation>
    <scope>NUCLEOTIDE SEQUENCE [LARGE SCALE GENOMIC DNA]</scope>
    <source>
        <strain evidence="2 3">DSM 102030</strain>
    </source>
</reference>
<dbReference type="Pfam" id="PF11706">
    <property type="entry name" value="zf-CGNR"/>
    <property type="match status" value="1"/>
</dbReference>
<dbReference type="PANTHER" id="PTHR35525">
    <property type="entry name" value="BLL6575 PROTEIN"/>
    <property type="match status" value="1"/>
</dbReference>
<dbReference type="SUPFAM" id="SSF160904">
    <property type="entry name" value="Jann2411-like"/>
    <property type="match status" value="1"/>
</dbReference>
<sequence length="195" mass="21738">MNRVGRSWIWDGGQLCVDFVNTLRDRWRGGREELREPADLAEWFTAAGLTAHDVALTEGHVAQARELRAAIDEILRGCAGRHPVSGDAIDTVNRFLREGHQAPPQLRHRHDGQLGIDVVEAGDPAATTFGRIARDMVDFLVADRPGVVRVCDSDRCGLRFVDRSPARNRRWCSMSRCGNRAKARLHYARTTSADG</sequence>
<accession>A0A7W7W727</accession>